<protein>
    <submittedName>
        <fullName evidence="6">Ketoacyl-ACP synthase III family protein</fullName>
    </submittedName>
</protein>
<proteinExistence type="predicted"/>
<dbReference type="SUPFAM" id="SSF53901">
    <property type="entry name" value="Thiolase-like"/>
    <property type="match status" value="1"/>
</dbReference>
<name>A0ABW1F3L1_9ACTN</name>
<dbReference type="InterPro" id="IPR016039">
    <property type="entry name" value="Thiolase-like"/>
</dbReference>
<evidence type="ECO:0000256" key="2">
    <source>
        <dbReference type="ARBA" id="ARBA00022679"/>
    </source>
</evidence>
<keyword evidence="1" id="KW-0963">Cytoplasm</keyword>
<feature type="domain" description="Beta-ketoacyl-[acyl-carrier-protein] synthase III N-terminal" evidence="5">
    <location>
        <begin position="112"/>
        <end position="192"/>
    </location>
</feature>
<dbReference type="PANTHER" id="PTHR34069:SF2">
    <property type="entry name" value="BETA-KETOACYL-[ACYL-CARRIER-PROTEIN] SYNTHASE III"/>
    <property type="match status" value="1"/>
</dbReference>
<dbReference type="PANTHER" id="PTHR34069">
    <property type="entry name" value="3-OXOACYL-[ACYL-CARRIER-PROTEIN] SYNTHASE 3"/>
    <property type="match status" value="1"/>
</dbReference>
<gene>
    <name evidence="6" type="ORF">ACFP0N_28730</name>
</gene>
<dbReference type="RefSeq" id="WP_313766916.1">
    <property type="nucleotide sequence ID" value="NZ_BAAAVH010000063.1"/>
</dbReference>
<dbReference type="Pfam" id="PF08541">
    <property type="entry name" value="ACP_syn_III_C"/>
    <property type="match status" value="1"/>
</dbReference>
<accession>A0ABW1F3L1</accession>
<dbReference type="InterPro" id="IPR013751">
    <property type="entry name" value="ACP_syn_III_N"/>
</dbReference>
<keyword evidence="2" id="KW-0808">Transferase</keyword>
<organism evidence="6 7">
    <name type="scientific">Kitasatospora aburaviensis</name>
    <dbReference type="NCBI Taxonomy" id="67265"/>
    <lineage>
        <taxon>Bacteria</taxon>
        <taxon>Bacillati</taxon>
        <taxon>Actinomycetota</taxon>
        <taxon>Actinomycetes</taxon>
        <taxon>Kitasatosporales</taxon>
        <taxon>Streptomycetaceae</taxon>
        <taxon>Kitasatospora</taxon>
    </lineage>
</organism>
<evidence type="ECO:0000259" key="5">
    <source>
        <dbReference type="Pfam" id="PF08545"/>
    </source>
</evidence>
<evidence type="ECO:0000313" key="7">
    <source>
        <dbReference type="Proteomes" id="UP001596067"/>
    </source>
</evidence>
<dbReference type="InterPro" id="IPR013747">
    <property type="entry name" value="ACP_syn_III_C"/>
</dbReference>
<dbReference type="Pfam" id="PF08545">
    <property type="entry name" value="ACP_syn_III"/>
    <property type="match status" value="1"/>
</dbReference>
<comment type="caution">
    <text evidence="6">The sequence shown here is derived from an EMBL/GenBank/DDBJ whole genome shotgun (WGS) entry which is preliminary data.</text>
</comment>
<dbReference type="CDD" id="cd00827">
    <property type="entry name" value="init_cond_enzymes"/>
    <property type="match status" value="1"/>
</dbReference>
<keyword evidence="7" id="KW-1185">Reference proteome</keyword>
<dbReference type="Proteomes" id="UP001596067">
    <property type="component" value="Unassembled WGS sequence"/>
</dbReference>
<dbReference type="EMBL" id="JBHSOD010000048">
    <property type="protein sequence ID" value="MFC5888961.1"/>
    <property type="molecule type" value="Genomic_DNA"/>
</dbReference>
<dbReference type="Gene3D" id="3.40.47.10">
    <property type="match status" value="2"/>
</dbReference>
<evidence type="ECO:0000259" key="4">
    <source>
        <dbReference type="Pfam" id="PF08541"/>
    </source>
</evidence>
<evidence type="ECO:0000313" key="6">
    <source>
        <dbReference type="EMBL" id="MFC5888961.1"/>
    </source>
</evidence>
<sequence>MRWEQVYLAGTGVWLADRADAAAAVAAGAYDAREHAVNRIDSVSAATAGGPDDLAPPEMAVRAARTALRRAGRTAERIGTVFHSYLWFQGAELWPAAAYVAQHAVGPAVPAFDLLQQCNAGLSGMELAARQLRAGGPGRDEAVLLTTADRFAPPAFDRWRAERGMVYGDGGTAVVLSSSPENAVGRLLATATRVDNSLEGLARGTGFRPGPEAADRPVDLGARTEEYFRTHRNLRAVTLRTAEVAAESIRAALAEADTPIEHIARVVLNATGHQRMLWQLEQQLGVDEKRSTWEFCREVGHLGAGDHIAGLNELLETGEVAAGDRVLLVGGGTGYSCTSAVVEITDPAGGCS</sequence>
<reference evidence="7" key="1">
    <citation type="journal article" date="2019" name="Int. J. Syst. Evol. Microbiol.">
        <title>The Global Catalogue of Microorganisms (GCM) 10K type strain sequencing project: providing services to taxonomists for standard genome sequencing and annotation.</title>
        <authorList>
            <consortium name="The Broad Institute Genomics Platform"/>
            <consortium name="The Broad Institute Genome Sequencing Center for Infectious Disease"/>
            <person name="Wu L."/>
            <person name="Ma J."/>
        </authorList>
    </citation>
    <scope>NUCLEOTIDE SEQUENCE [LARGE SCALE GENOMIC DNA]</scope>
    <source>
        <strain evidence="7">CGMCC 4.1469</strain>
    </source>
</reference>
<evidence type="ECO:0000256" key="3">
    <source>
        <dbReference type="ARBA" id="ARBA00023315"/>
    </source>
</evidence>
<keyword evidence="3" id="KW-0012">Acyltransferase</keyword>
<evidence type="ECO:0000256" key="1">
    <source>
        <dbReference type="ARBA" id="ARBA00022490"/>
    </source>
</evidence>
<feature type="domain" description="Beta-ketoacyl-[acyl-carrier-protein] synthase III C-terminal" evidence="4">
    <location>
        <begin position="253"/>
        <end position="344"/>
    </location>
</feature>